<dbReference type="EC" id="6.1.1.16" evidence="2"/>
<feature type="compositionally biased region" description="Low complexity" evidence="11">
    <location>
        <begin position="818"/>
        <end position="829"/>
    </location>
</feature>
<dbReference type="STRING" id="5601.A0A0D2GGN9"/>
<feature type="domain" description="tRNA synthetases class I catalytic" evidence="12">
    <location>
        <begin position="52"/>
        <end position="491"/>
    </location>
</feature>
<evidence type="ECO:0000256" key="11">
    <source>
        <dbReference type="SAM" id="MobiDB-lite"/>
    </source>
</evidence>
<dbReference type="Pfam" id="PF01406">
    <property type="entry name" value="tRNA-synt_1e"/>
    <property type="match status" value="1"/>
</dbReference>
<feature type="compositionally biased region" description="Basic and acidic residues" evidence="11">
    <location>
        <begin position="729"/>
        <end position="758"/>
    </location>
</feature>
<dbReference type="FunFam" id="3.40.50.620:FF:000186">
    <property type="entry name" value="Putative Cysteinyl-tRNA synthetase"/>
    <property type="match status" value="1"/>
</dbReference>
<keyword evidence="14" id="KW-1185">Reference proteome</keyword>
<dbReference type="PRINTS" id="PR00983">
    <property type="entry name" value="TRNASYNTHCYS"/>
</dbReference>
<evidence type="ECO:0000256" key="10">
    <source>
        <dbReference type="ARBA" id="ARBA00031499"/>
    </source>
</evidence>
<sequence>MNYLKRALSSAALNLSTKSGRMAQPAWSLPSGSTHQPQLKVYNSLTRSKVPFVPVQEGKITWYACGPTVYDDAHLGHARNYVTTDIIRRILRDYFGFSIRFVMNTTDIDDKIILRARQRHLYDEYKNKNRYIDDQVRQDARHAWHYYIHRNLKRINPKTLVTPEHFDGLIESVYGDILAGGSLEPGTKPGDKEAKIKMHINTARGAAKALMQDPKLLTPHEFYNRVSDVMCLVLDEQLGKTIRGDDYAVFTKLTKEYEQRFFQDMHDLNVMDPDDLVRVTEHGNEIAEFVKKIVDNKMGYRTADGSVYFDIQAFEAAGYPYARLEPWNRNDKELVADGEGALSQKDAIAKRSDADFALWKASKPGEPSWPSEWGPGRPGWHIECSAMASGKLGSQMDIHSGGIDLAFPHHDNELAQSEAFWANHGQWVNYFLHMGHLSIQGSKMSKSLKNFTTIREALHVRKDWTARSLRIVFLLGNWKDGIEITDDMVTQGRNWEDRVDNFFLNVIEAIKDSKAASDQKATLQFALQEAEDRVRTALLDSFNTPVAMEAISQLISIYNSAKKSDLTPRDHHDLAIFVTRLINIFGLNGSEPADTEQVGWKGIEIPDAAKEFVYPLARIRDELRQAAIAKSITVEKVQEIVSTSPSGLEEPPSIGRPRPSYARALSEFNRDALQAASSPPSTDSSSDLNKQILALCDRVRDVDLWQLDIYLEDRENAPALVRPVTEGLKAARREREDKARAKEEAKRQREREAQERLQKGKLSPTEMFKPPHSSEYSAWDGDGVPTTGKDGQPLTANRVKRLKKEWEQQRKAHEKYLAAVGGSSAAPGSNRDGNGSATGPQQPGDRVTVAGAEVDAR</sequence>
<evidence type="ECO:0000256" key="8">
    <source>
        <dbReference type="ARBA" id="ARBA00022917"/>
    </source>
</evidence>
<proteinExistence type="inferred from homology"/>
<evidence type="ECO:0000256" key="2">
    <source>
        <dbReference type="ARBA" id="ARBA00012832"/>
    </source>
</evidence>
<dbReference type="GO" id="GO:0005524">
    <property type="term" value="F:ATP binding"/>
    <property type="evidence" value="ECO:0007669"/>
    <property type="project" value="UniProtKB-KW"/>
</dbReference>
<dbReference type="PANTHER" id="PTHR10890">
    <property type="entry name" value="CYSTEINYL-TRNA SYNTHETASE"/>
    <property type="match status" value="1"/>
</dbReference>
<dbReference type="Gene3D" id="3.40.50.620">
    <property type="entry name" value="HUPs"/>
    <property type="match status" value="2"/>
</dbReference>
<evidence type="ECO:0000256" key="9">
    <source>
        <dbReference type="ARBA" id="ARBA00023146"/>
    </source>
</evidence>
<feature type="compositionally biased region" description="Basic and acidic residues" evidence="11">
    <location>
        <begin position="804"/>
        <end position="816"/>
    </location>
</feature>
<name>A0A0D2GGN9_9EURO</name>
<evidence type="ECO:0000256" key="7">
    <source>
        <dbReference type="ARBA" id="ARBA00022840"/>
    </source>
</evidence>
<evidence type="ECO:0000259" key="12">
    <source>
        <dbReference type="Pfam" id="PF01406"/>
    </source>
</evidence>
<dbReference type="Gene3D" id="1.20.120.1910">
    <property type="entry name" value="Cysteine-tRNA ligase, C-terminal anti-codon recognition domain"/>
    <property type="match status" value="1"/>
</dbReference>
<dbReference type="GO" id="GO:0004817">
    <property type="term" value="F:cysteine-tRNA ligase activity"/>
    <property type="evidence" value="ECO:0007669"/>
    <property type="project" value="UniProtKB-EC"/>
</dbReference>
<evidence type="ECO:0000256" key="5">
    <source>
        <dbReference type="ARBA" id="ARBA00022741"/>
    </source>
</evidence>
<feature type="compositionally biased region" description="Polar residues" evidence="11">
    <location>
        <begin position="831"/>
        <end position="841"/>
    </location>
</feature>
<dbReference type="EMBL" id="KN846957">
    <property type="protein sequence ID" value="KIW71429.1"/>
    <property type="molecule type" value="Genomic_DNA"/>
</dbReference>
<evidence type="ECO:0000313" key="13">
    <source>
        <dbReference type="EMBL" id="KIW71429.1"/>
    </source>
</evidence>
<reference evidence="13 14" key="1">
    <citation type="submission" date="2015-01" db="EMBL/GenBank/DDBJ databases">
        <title>The Genome Sequence of Capronia semiimmersa CBS27337.</title>
        <authorList>
            <consortium name="The Broad Institute Genomics Platform"/>
            <person name="Cuomo C."/>
            <person name="de Hoog S."/>
            <person name="Gorbushina A."/>
            <person name="Stielow B."/>
            <person name="Teixiera M."/>
            <person name="Abouelleil A."/>
            <person name="Chapman S.B."/>
            <person name="Priest M."/>
            <person name="Young S.K."/>
            <person name="Wortman J."/>
            <person name="Nusbaum C."/>
            <person name="Birren B."/>
        </authorList>
    </citation>
    <scope>NUCLEOTIDE SEQUENCE [LARGE SCALE GENOMIC DNA]</scope>
    <source>
        <strain evidence="13 14">CBS 27337</strain>
    </source>
</reference>
<dbReference type="Proteomes" id="UP000054266">
    <property type="component" value="Unassembled WGS sequence"/>
</dbReference>
<dbReference type="InterPro" id="IPR032678">
    <property type="entry name" value="tRNA-synt_1_cat_dom"/>
</dbReference>
<gene>
    <name evidence="13" type="ORF">PV04_03598</name>
</gene>
<evidence type="ECO:0000256" key="3">
    <source>
        <dbReference type="ARBA" id="ARBA00022598"/>
    </source>
</evidence>
<dbReference type="GO" id="GO:0005737">
    <property type="term" value="C:cytoplasm"/>
    <property type="evidence" value="ECO:0007669"/>
    <property type="project" value="TreeGrafter"/>
</dbReference>
<dbReference type="AlphaFoldDB" id="A0A0D2GGN9"/>
<dbReference type="NCBIfam" id="TIGR00435">
    <property type="entry name" value="cysS"/>
    <property type="match status" value="1"/>
</dbReference>
<feature type="region of interest" description="Disordered" evidence="11">
    <location>
        <begin position="728"/>
        <end position="857"/>
    </location>
</feature>
<protein>
    <recommendedName>
        <fullName evidence="2">cysteine--tRNA ligase</fullName>
        <ecNumber evidence="2">6.1.1.16</ecNumber>
    </recommendedName>
    <alternativeName>
        <fullName evidence="10">Cysteinyl-tRNA synthetase</fullName>
    </alternativeName>
</protein>
<keyword evidence="5" id="KW-0547">Nucleotide-binding</keyword>
<dbReference type="CDD" id="cd00672">
    <property type="entry name" value="CysRS_core"/>
    <property type="match status" value="1"/>
</dbReference>
<organism evidence="13 14">
    <name type="scientific">Phialophora macrospora</name>
    <dbReference type="NCBI Taxonomy" id="1851006"/>
    <lineage>
        <taxon>Eukaryota</taxon>
        <taxon>Fungi</taxon>
        <taxon>Dikarya</taxon>
        <taxon>Ascomycota</taxon>
        <taxon>Pezizomycotina</taxon>
        <taxon>Eurotiomycetes</taxon>
        <taxon>Chaetothyriomycetidae</taxon>
        <taxon>Chaetothyriales</taxon>
        <taxon>Herpotrichiellaceae</taxon>
        <taxon>Phialophora</taxon>
    </lineage>
</organism>
<accession>A0A0D2GGN9</accession>
<comment type="cofactor">
    <cofactor evidence="1">
        <name>Zn(2+)</name>
        <dbReference type="ChEBI" id="CHEBI:29105"/>
    </cofactor>
</comment>
<dbReference type="PANTHER" id="PTHR10890:SF3">
    <property type="entry name" value="CYSTEINE--TRNA LIGASE, CYTOPLASMIC"/>
    <property type="match status" value="1"/>
</dbReference>
<dbReference type="GO" id="GO:0006423">
    <property type="term" value="P:cysteinyl-tRNA aminoacylation"/>
    <property type="evidence" value="ECO:0007669"/>
    <property type="project" value="InterPro"/>
</dbReference>
<evidence type="ECO:0000313" key="14">
    <source>
        <dbReference type="Proteomes" id="UP000054266"/>
    </source>
</evidence>
<evidence type="ECO:0000256" key="6">
    <source>
        <dbReference type="ARBA" id="ARBA00022833"/>
    </source>
</evidence>
<evidence type="ECO:0000256" key="1">
    <source>
        <dbReference type="ARBA" id="ARBA00001947"/>
    </source>
</evidence>
<evidence type="ECO:0000256" key="4">
    <source>
        <dbReference type="ARBA" id="ARBA00022723"/>
    </source>
</evidence>
<dbReference type="GO" id="GO:0046872">
    <property type="term" value="F:metal ion binding"/>
    <property type="evidence" value="ECO:0007669"/>
    <property type="project" value="UniProtKB-KW"/>
</dbReference>
<keyword evidence="6" id="KW-0862">Zinc</keyword>
<keyword evidence="4" id="KW-0479">Metal-binding</keyword>
<dbReference type="SUPFAM" id="SSF52374">
    <property type="entry name" value="Nucleotidylyl transferase"/>
    <property type="match status" value="1"/>
</dbReference>
<dbReference type="HAMAP" id="MF_00041">
    <property type="entry name" value="Cys_tRNA_synth"/>
    <property type="match status" value="1"/>
</dbReference>
<keyword evidence="8" id="KW-0648">Protein biosynthesis</keyword>
<dbReference type="InterPro" id="IPR009080">
    <property type="entry name" value="tRNAsynth_Ia_anticodon-bd"/>
</dbReference>
<dbReference type="InterPro" id="IPR024909">
    <property type="entry name" value="Cys-tRNA/MSH_ligase"/>
</dbReference>
<dbReference type="InterPro" id="IPR014729">
    <property type="entry name" value="Rossmann-like_a/b/a_fold"/>
</dbReference>
<dbReference type="SUPFAM" id="SSF47323">
    <property type="entry name" value="Anticodon-binding domain of a subclass of class I aminoacyl-tRNA synthetases"/>
    <property type="match status" value="1"/>
</dbReference>
<keyword evidence="3 13" id="KW-0436">Ligase</keyword>
<keyword evidence="9" id="KW-0030">Aminoacyl-tRNA synthetase</keyword>
<dbReference type="HOGENOM" id="CLU_013528_3_1_1"/>
<dbReference type="InterPro" id="IPR015803">
    <property type="entry name" value="Cys-tRNA-ligase"/>
</dbReference>
<keyword evidence="7" id="KW-0067">ATP-binding</keyword>